<sequence>MAEKLVILELAKHLIASDSDSDSESEEEIESLLIMTFYKKCLMLHARCANYVENVVPLYTDIEFKMHFRMKRSTFQFLLELLKPQLCKQSKEFGRHPISPEKQLLIAIWTMVTSNSYRCVSDRFDVGKATAWRSVQRVVNALYANVTKFIRWPTREKAEKTIETIQRNQTFPGVIGAIDGTHIKITAPKDHHDSYINRKGFHSIQLQVSYFCFYRFIYFNIFFYFLIF</sequence>
<dbReference type="PANTHER" id="PTHR22930">
    <property type="match status" value="1"/>
</dbReference>
<name>A0A151IIF7_9HYME</name>
<keyword evidence="3" id="KW-1185">Reference proteome</keyword>
<dbReference type="InterPro" id="IPR045249">
    <property type="entry name" value="HARBI1-like"/>
</dbReference>
<keyword evidence="1" id="KW-0472">Membrane</keyword>
<evidence type="ECO:0000313" key="2">
    <source>
        <dbReference type="EMBL" id="KYN02346.1"/>
    </source>
</evidence>
<proteinExistence type="predicted"/>
<evidence type="ECO:0000313" key="3">
    <source>
        <dbReference type="Proteomes" id="UP000078542"/>
    </source>
</evidence>
<evidence type="ECO:0000256" key="1">
    <source>
        <dbReference type="SAM" id="Phobius"/>
    </source>
</evidence>
<dbReference type="Proteomes" id="UP000078542">
    <property type="component" value="Unassembled WGS sequence"/>
</dbReference>
<reference evidence="2 3" key="1">
    <citation type="submission" date="2016-03" db="EMBL/GenBank/DDBJ databases">
        <title>Cyphomyrmex costatus WGS genome.</title>
        <authorList>
            <person name="Nygaard S."/>
            <person name="Hu H."/>
            <person name="Boomsma J."/>
            <person name="Zhang G."/>
        </authorList>
    </citation>
    <scope>NUCLEOTIDE SEQUENCE [LARGE SCALE GENOMIC DNA]</scope>
    <source>
        <strain evidence="2">MS0001</strain>
        <tissue evidence="2">Whole body</tissue>
    </source>
</reference>
<feature type="transmembrane region" description="Helical" evidence="1">
    <location>
        <begin position="208"/>
        <end position="227"/>
    </location>
</feature>
<organism evidence="2 3">
    <name type="scientific">Cyphomyrmex costatus</name>
    <dbReference type="NCBI Taxonomy" id="456900"/>
    <lineage>
        <taxon>Eukaryota</taxon>
        <taxon>Metazoa</taxon>
        <taxon>Ecdysozoa</taxon>
        <taxon>Arthropoda</taxon>
        <taxon>Hexapoda</taxon>
        <taxon>Insecta</taxon>
        <taxon>Pterygota</taxon>
        <taxon>Neoptera</taxon>
        <taxon>Endopterygota</taxon>
        <taxon>Hymenoptera</taxon>
        <taxon>Apocrita</taxon>
        <taxon>Aculeata</taxon>
        <taxon>Formicoidea</taxon>
        <taxon>Formicidae</taxon>
        <taxon>Myrmicinae</taxon>
        <taxon>Cyphomyrmex</taxon>
    </lineage>
</organism>
<keyword evidence="1" id="KW-1133">Transmembrane helix</keyword>
<protein>
    <submittedName>
        <fullName evidence="2">Putative nuclease HARBI1</fullName>
    </submittedName>
</protein>
<accession>A0A151IIF7</accession>
<dbReference type="STRING" id="456900.A0A151IIF7"/>
<dbReference type="EMBL" id="KQ977487">
    <property type="protein sequence ID" value="KYN02346.1"/>
    <property type="molecule type" value="Genomic_DNA"/>
</dbReference>
<dbReference type="PANTHER" id="PTHR22930:SF85">
    <property type="entry name" value="GH03217P-RELATED"/>
    <property type="match status" value="1"/>
</dbReference>
<gene>
    <name evidence="2" type="ORF">ALC62_06840</name>
</gene>
<keyword evidence="1" id="KW-0812">Transmembrane</keyword>
<dbReference type="AlphaFoldDB" id="A0A151IIF7"/>